<dbReference type="PROSITE" id="PS50157">
    <property type="entry name" value="ZINC_FINGER_C2H2_2"/>
    <property type="match status" value="2"/>
</dbReference>
<dbReference type="SMART" id="SM00355">
    <property type="entry name" value="ZnF_C2H2"/>
    <property type="match status" value="7"/>
</dbReference>
<reference evidence="8 9" key="1">
    <citation type="journal article" date="2019" name="Sci. Rep.">
        <title>Comparative genomics of chytrid fungi reveal insights into the obligate biotrophic and pathogenic lifestyle of Synchytrium endobioticum.</title>
        <authorList>
            <person name="van de Vossenberg B.T.L.H."/>
            <person name="Warris S."/>
            <person name="Nguyen H.D.T."/>
            <person name="van Gent-Pelzer M.P.E."/>
            <person name="Joly D.L."/>
            <person name="van de Geest H.C."/>
            <person name="Bonants P.J.M."/>
            <person name="Smith D.S."/>
            <person name="Levesque C.A."/>
            <person name="van der Lee T.A.J."/>
        </authorList>
    </citation>
    <scope>NUCLEOTIDE SEQUENCE [LARGE SCALE GENOMIC DNA]</scope>
    <source>
        <strain evidence="8 9">CBS 809.83</strain>
    </source>
</reference>
<evidence type="ECO:0000256" key="6">
    <source>
        <dbReference type="SAM" id="MobiDB-lite"/>
    </source>
</evidence>
<proteinExistence type="predicted"/>
<keyword evidence="2" id="KW-0677">Repeat</keyword>
<accession>A0A507E3E2</accession>
<dbReference type="EMBL" id="QEAQ01000037">
    <property type="protein sequence ID" value="TPX58354.1"/>
    <property type="molecule type" value="Genomic_DNA"/>
</dbReference>
<evidence type="ECO:0000256" key="4">
    <source>
        <dbReference type="ARBA" id="ARBA00022833"/>
    </source>
</evidence>
<feature type="compositionally biased region" description="Low complexity" evidence="6">
    <location>
        <begin position="246"/>
        <end position="256"/>
    </location>
</feature>
<dbReference type="InterPro" id="IPR036236">
    <property type="entry name" value="Znf_C2H2_sf"/>
</dbReference>
<comment type="caution">
    <text evidence="8">The sequence shown here is derived from an EMBL/GenBank/DDBJ whole genome shotgun (WGS) entry which is preliminary data.</text>
</comment>
<organism evidence="8 9">
    <name type="scientific">Powellomyces hirtus</name>
    <dbReference type="NCBI Taxonomy" id="109895"/>
    <lineage>
        <taxon>Eukaryota</taxon>
        <taxon>Fungi</taxon>
        <taxon>Fungi incertae sedis</taxon>
        <taxon>Chytridiomycota</taxon>
        <taxon>Chytridiomycota incertae sedis</taxon>
        <taxon>Chytridiomycetes</taxon>
        <taxon>Spizellomycetales</taxon>
        <taxon>Powellomycetaceae</taxon>
        <taxon>Powellomyces</taxon>
    </lineage>
</organism>
<sequence>MSPLGSAHSLEPSLSMSVLQGRFPSDRLRQTHQAVCNGPTSCKERDYRTERDQHVEEYRDDLIKLEVRDLFPHSDQRCAKHHDDLIEFQVADRMSHTDQLSVEHNGTAARHRLRCQQCNISFDTDEILATHFQNTHRHQCSLCEEAFPTKIILSQHITQFHYYPCPKCTWNSQTELELNQHLSEHHSSKCPFASCRLPFETEEDVRLHLAVDHARCGVCKVKFPTVEALQKHRVLAHSRGEGGAWGSASASQNSGGRPQLQHERRGSTSDEDINESSAMDADKGDESDDTAHARLHEVDSEEDEEDEGVFLPEVERGEWGVGFARLLAAAESEDPDTSSTVREPHRNPIPTTFDPIRACKAYRHKCRKCAGVFTTVSGLRHHQATHNHPEHELVYCPLCQRAFTRNGEVDMHLSGTNRLLCPLRDHPDRDRMIAKYEAARRDRARDRPGHDIGRGSSTEVRELPPTRDTPPTATRQQQQRQQRQQQQQPQHRPRTGFRSSTMARLRAQVVADRRRRM</sequence>
<feature type="domain" description="C2H2-type" evidence="7">
    <location>
        <begin position="138"/>
        <end position="166"/>
    </location>
</feature>
<evidence type="ECO:0000256" key="3">
    <source>
        <dbReference type="ARBA" id="ARBA00022771"/>
    </source>
</evidence>
<dbReference type="PROSITE" id="PS00028">
    <property type="entry name" value="ZINC_FINGER_C2H2_1"/>
    <property type="match status" value="4"/>
</dbReference>
<evidence type="ECO:0000256" key="2">
    <source>
        <dbReference type="ARBA" id="ARBA00022737"/>
    </source>
</evidence>
<dbReference type="SUPFAM" id="SSF57667">
    <property type="entry name" value="beta-beta-alpha zinc fingers"/>
    <property type="match status" value="1"/>
</dbReference>
<keyword evidence="4" id="KW-0862">Zinc</keyword>
<dbReference type="AlphaFoldDB" id="A0A507E3E2"/>
<gene>
    <name evidence="8" type="ORF">PhCBS80983_g03187</name>
</gene>
<keyword evidence="9" id="KW-1185">Reference proteome</keyword>
<evidence type="ECO:0000313" key="9">
    <source>
        <dbReference type="Proteomes" id="UP000318582"/>
    </source>
</evidence>
<feature type="compositionally biased region" description="Basic and acidic residues" evidence="6">
    <location>
        <begin position="438"/>
        <end position="465"/>
    </location>
</feature>
<protein>
    <recommendedName>
        <fullName evidence="7">C2H2-type domain-containing protein</fullName>
    </recommendedName>
</protein>
<feature type="compositionally biased region" description="Low complexity" evidence="6">
    <location>
        <begin position="469"/>
        <end position="490"/>
    </location>
</feature>
<feature type="region of interest" description="Disordered" evidence="6">
    <location>
        <begin position="438"/>
        <end position="517"/>
    </location>
</feature>
<dbReference type="InterPro" id="IPR013087">
    <property type="entry name" value="Znf_C2H2_type"/>
</dbReference>
<dbReference type="PANTHER" id="PTHR24379:SF121">
    <property type="entry name" value="C2H2-TYPE DOMAIN-CONTAINING PROTEIN"/>
    <property type="match status" value="1"/>
</dbReference>
<dbReference type="GO" id="GO:0008270">
    <property type="term" value="F:zinc ion binding"/>
    <property type="evidence" value="ECO:0007669"/>
    <property type="project" value="UniProtKB-KW"/>
</dbReference>
<feature type="region of interest" description="Disordered" evidence="6">
    <location>
        <begin position="330"/>
        <end position="349"/>
    </location>
</feature>
<feature type="domain" description="C2H2-type" evidence="7">
    <location>
        <begin position="364"/>
        <end position="391"/>
    </location>
</feature>
<keyword evidence="3 5" id="KW-0863">Zinc-finger</keyword>
<dbReference type="Gene3D" id="3.30.160.60">
    <property type="entry name" value="Classic Zinc Finger"/>
    <property type="match status" value="2"/>
</dbReference>
<dbReference type="Proteomes" id="UP000318582">
    <property type="component" value="Unassembled WGS sequence"/>
</dbReference>
<dbReference type="STRING" id="109895.A0A507E3E2"/>
<evidence type="ECO:0000256" key="5">
    <source>
        <dbReference type="PROSITE-ProRule" id="PRU00042"/>
    </source>
</evidence>
<feature type="region of interest" description="Disordered" evidence="6">
    <location>
        <begin position="240"/>
        <end position="288"/>
    </location>
</feature>
<keyword evidence="1" id="KW-0479">Metal-binding</keyword>
<evidence type="ECO:0000313" key="8">
    <source>
        <dbReference type="EMBL" id="TPX58354.1"/>
    </source>
</evidence>
<evidence type="ECO:0000256" key="1">
    <source>
        <dbReference type="ARBA" id="ARBA00022723"/>
    </source>
</evidence>
<evidence type="ECO:0000259" key="7">
    <source>
        <dbReference type="PROSITE" id="PS50157"/>
    </source>
</evidence>
<name>A0A507E3E2_9FUNG</name>
<dbReference type="PANTHER" id="PTHR24379">
    <property type="entry name" value="KRAB AND ZINC FINGER DOMAIN-CONTAINING"/>
    <property type="match status" value="1"/>
</dbReference>